<dbReference type="RefSeq" id="WP_105054796.1">
    <property type="nucleotide sequence ID" value="NZ_CAWNRT010000001.1"/>
</dbReference>
<feature type="transmembrane region" description="Helical" evidence="6">
    <location>
        <begin position="28"/>
        <end position="48"/>
    </location>
</feature>
<dbReference type="Pfam" id="PF01566">
    <property type="entry name" value="Nramp"/>
    <property type="match status" value="1"/>
</dbReference>
<evidence type="ECO:0000256" key="1">
    <source>
        <dbReference type="ARBA" id="ARBA00004141"/>
    </source>
</evidence>
<dbReference type="AlphaFoldDB" id="A0A2S7XDF0"/>
<reference evidence="7 8" key="1">
    <citation type="submission" date="2016-12" db="EMBL/GenBank/DDBJ databases">
        <title>Diversity of luminous bacteria.</title>
        <authorList>
            <person name="Yoshizawa S."/>
            <person name="Kogure K."/>
        </authorList>
    </citation>
    <scope>NUCLEOTIDE SEQUENCE [LARGE SCALE GENOMIC DNA]</scope>
    <source>
        <strain evidence="7 8">ATCC 33715</strain>
    </source>
</reference>
<dbReference type="GO" id="GO:0015086">
    <property type="term" value="F:cadmium ion transmembrane transporter activity"/>
    <property type="evidence" value="ECO:0007669"/>
    <property type="project" value="TreeGrafter"/>
</dbReference>
<accession>A0A2S7XDF0</accession>
<evidence type="ECO:0000256" key="2">
    <source>
        <dbReference type="ARBA" id="ARBA00022692"/>
    </source>
</evidence>
<comment type="caution">
    <text evidence="7">The sequence shown here is derived from an EMBL/GenBank/DDBJ whole genome shotgun (WGS) entry which is preliminary data.</text>
</comment>
<evidence type="ECO:0000256" key="6">
    <source>
        <dbReference type="SAM" id="Phobius"/>
    </source>
</evidence>
<feature type="transmembrane region" description="Helical" evidence="6">
    <location>
        <begin position="388"/>
        <end position="413"/>
    </location>
</feature>
<feature type="transmembrane region" description="Helical" evidence="6">
    <location>
        <begin position="101"/>
        <end position="119"/>
    </location>
</feature>
<sequence>MSLEKIEPQSSSVTQDEGKPAVRSGFSWSLIMGAAFLMATSAVGPGFLTQTTVFTQTLGASFAFVILISIILDIGAQLNIWRIIVVSKKRAQDIANDILPGLGYVIAGMVAIGGLAFNIGNIGGAGMGMNVLFPSITPISGAAISAVVAVAIFMLKDAAKVMDRFTIVMGAALIAMTLYVLFSTSPPVGEALYRAVWPEKLNVLAIITLVGGTVGGYITFAGAHRLIDAGVTGQEALPQVNRGSVSAISLASVVRVILFLAALGVISSGVTLDPTNPPASMFKYAAGNVGYKIFGLVLWAAAITSVIGAAYTSVSFLKTLHPIIELHSRRFIIGFIVVSTFIFCFIGKPVMLLIVAGALNGFILPVTLGLMLIAATKSSIVGDYKHPVWMSVFGWLITVMMAIMSIYTLYVMVF</sequence>
<feature type="transmembrane region" description="Helical" evidence="6">
    <location>
        <begin position="165"/>
        <end position="182"/>
    </location>
</feature>
<dbReference type="OrthoDB" id="141480at2"/>
<feature type="transmembrane region" description="Helical" evidence="6">
    <location>
        <begin position="202"/>
        <end position="223"/>
    </location>
</feature>
<feature type="transmembrane region" description="Helical" evidence="6">
    <location>
        <begin position="331"/>
        <end position="348"/>
    </location>
</feature>
<dbReference type="GO" id="GO:0005886">
    <property type="term" value="C:plasma membrane"/>
    <property type="evidence" value="ECO:0007669"/>
    <property type="project" value="TreeGrafter"/>
</dbReference>
<feature type="transmembrane region" description="Helical" evidence="6">
    <location>
        <begin position="131"/>
        <end position="153"/>
    </location>
</feature>
<feature type="transmembrane region" description="Helical" evidence="6">
    <location>
        <begin position="354"/>
        <end position="376"/>
    </location>
</feature>
<keyword evidence="2 6" id="KW-0812">Transmembrane</keyword>
<feature type="region of interest" description="Disordered" evidence="5">
    <location>
        <begin position="1"/>
        <end position="20"/>
    </location>
</feature>
<keyword evidence="4 6" id="KW-0472">Membrane</keyword>
<comment type="subcellular location">
    <subcellularLocation>
        <location evidence="1">Membrane</location>
        <topology evidence="1">Multi-pass membrane protein</topology>
    </subcellularLocation>
</comment>
<feature type="transmembrane region" description="Helical" evidence="6">
    <location>
        <begin position="60"/>
        <end position="80"/>
    </location>
</feature>
<feature type="transmembrane region" description="Helical" evidence="6">
    <location>
        <begin position="244"/>
        <end position="269"/>
    </location>
</feature>
<dbReference type="PANTHER" id="PTHR11706:SF2">
    <property type="entry name" value="TRANSPORTER PROTEIN"/>
    <property type="match status" value="1"/>
</dbReference>
<dbReference type="GO" id="GO:0005384">
    <property type="term" value="F:manganese ion transmembrane transporter activity"/>
    <property type="evidence" value="ECO:0007669"/>
    <property type="project" value="TreeGrafter"/>
</dbReference>
<evidence type="ECO:0000313" key="8">
    <source>
        <dbReference type="Proteomes" id="UP000239263"/>
    </source>
</evidence>
<evidence type="ECO:0000256" key="5">
    <source>
        <dbReference type="SAM" id="MobiDB-lite"/>
    </source>
</evidence>
<keyword evidence="3 6" id="KW-1133">Transmembrane helix</keyword>
<proteinExistence type="predicted"/>
<protein>
    <recommendedName>
        <fullName evidence="9">Divalent metal cation transporter</fullName>
    </recommendedName>
</protein>
<evidence type="ECO:0000256" key="4">
    <source>
        <dbReference type="ARBA" id="ARBA00023136"/>
    </source>
</evidence>
<organism evidence="7 8">
    <name type="scientific">Aliivibrio sifiae</name>
    <dbReference type="NCBI Taxonomy" id="566293"/>
    <lineage>
        <taxon>Bacteria</taxon>
        <taxon>Pseudomonadati</taxon>
        <taxon>Pseudomonadota</taxon>
        <taxon>Gammaproteobacteria</taxon>
        <taxon>Vibrionales</taxon>
        <taxon>Vibrionaceae</taxon>
        <taxon>Aliivibrio</taxon>
    </lineage>
</organism>
<gene>
    <name evidence="7" type="ORF">BTO22_06565</name>
</gene>
<dbReference type="GO" id="GO:0034755">
    <property type="term" value="P:iron ion transmembrane transport"/>
    <property type="evidence" value="ECO:0007669"/>
    <property type="project" value="TreeGrafter"/>
</dbReference>
<feature type="transmembrane region" description="Helical" evidence="6">
    <location>
        <begin position="289"/>
        <end position="311"/>
    </location>
</feature>
<evidence type="ECO:0008006" key="9">
    <source>
        <dbReference type="Google" id="ProtNLM"/>
    </source>
</evidence>
<dbReference type="InterPro" id="IPR001046">
    <property type="entry name" value="NRAMP_fam"/>
</dbReference>
<dbReference type="Proteomes" id="UP000239263">
    <property type="component" value="Unassembled WGS sequence"/>
</dbReference>
<dbReference type="EMBL" id="MSCO01000001">
    <property type="protein sequence ID" value="PQJ89267.1"/>
    <property type="molecule type" value="Genomic_DNA"/>
</dbReference>
<dbReference type="PANTHER" id="PTHR11706">
    <property type="entry name" value="SOLUTE CARRIER PROTEIN FAMILY 11 MEMBER"/>
    <property type="match status" value="1"/>
</dbReference>
<name>A0A2S7XDF0_9GAMM</name>
<evidence type="ECO:0000256" key="3">
    <source>
        <dbReference type="ARBA" id="ARBA00022989"/>
    </source>
</evidence>
<evidence type="ECO:0000313" key="7">
    <source>
        <dbReference type="EMBL" id="PQJ89267.1"/>
    </source>
</evidence>